<name>A0A1I4U025_9HYPH</name>
<dbReference type="Proteomes" id="UP000199048">
    <property type="component" value="Unassembled WGS sequence"/>
</dbReference>
<gene>
    <name evidence="1" type="ORF">SAMN05192568_106112</name>
</gene>
<dbReference type="RefSeq" id="WP_139234274.1">
    <property type="nucleotide sequence ID" value="NZ_FOTK01000061.1"/>
</dbReference>
<dbReference type="STRING" id="582667.SAMN05192568_106112"/>
<evidence type="ECO:0000313" key="1">
    <source>
        <dbReference type="EMBL" id="SFM82362.1"/>
    </source>
</evidence>
<accession>A0A1I4U025</accession>
<dbReference type="OrthoDB" id="7361160at2"/>
<protein>
    <submittedName>
        <fullName evidence="1">Uncharacterized protein</fullName>
    </submittedName>
</protein>
<organism evidence="1 2">
    <name type="scientific">Methylobacterium pseudosasicola</name>
    <dbReference type="NCBI Taxonomy" id="582667"/>
    <lineage>
        <taxon>Bacteria</taxon>
        <taxon>Pseudomonadati</taxon>
        <taxon>Pseudomonadota</taxon>
        <taxon>Alphaproteobacteria</taxon>
        <taxon>Hyphomicrobiales</taxon>
        <taxon>Methylobacteriaceae</taxon>
        <taxon>Methylobacterium</taxon>
    </lineage>
</organism>
<dbReference type="AlphaFoldDB" id="A0A1I4U025"/>
<dbReference type="EMBL" id="FOTK01000061">
    <property type="protein sequence ID" value="SFM82362.1"/>
    <property type="molecule type" value="Genomic_DNA"/>
</dbReference>
<sequence>MANPVTVDVPVMKTSSGADYYVRISCGARNTTPFLFKERWKAEYEADHLRWVFGLRESDPEMMDYSETSHPNIA</sequence>
<proteinExistence type="predicted"/>
<evidence type="ECO:0000313" key="2">
    <source>
        <dbReference type="Proteomes" id="UP000199048"/>
    </source>
</evidence>
<keyword evidence="2" id="KW-1185">Reference proteome</keyword>
<reference evidence="2" key="1">
    <citation type="submission" date="2016-10" db="EMBL/GenBank/DDBJ databases">
        <authorList>
            <person name="Varghese N."/>
            <person name="Submissions S."/>
        </authorList>
    </citation>
    <scope>NUCLEOTIDE SEQUENCE [LARGE SCALE GENOMIC DNA]</scope>
    <source>
        <strain evidence="2">BL36</strain>
    </source>
</reference>